<evidence type="ECO:0000256" key="1">
    <source>
        <dbReference type="SAM" id="Phobius"/>
    </source>
</evidence>
<evidence type="ECO:0000313" key="2">
    <source>
        <dbReference type="EMBL" id="CCH53122.1"/>
    </source>
</evidence>
<evidence type="ECO:0000313" key="3">
    <source>
        <dbReference type="Proteomes" id="UP000009309"/>
    </source>
</evidence>
<dbReference type="eggNOG" id="ENOG5033RCA">
    <property type="taxonomic scope" value="Bacteria"/>
</dbReference>
<dbReference type="EMBL" id="CAIT01000006">
    <property type="protein sequence ID" value="CCH53122.1"/>
    <property type="molecule type" value="Genomic_DNA"/>
</dbReference>
<dbReference type="OrthoDB" id="6565701at2"/>
<dbReference type="RefSeq" id="WP_009281706.1">
    <property type="nucleotide sequence ID" value="NZ_CAIT01000006.1"/>
</dbReference>
<reference evidence="2 3" key="1">
    <citation type="journal article" date="2012" name="J. Bacteriol.">
        <title>Genome Sequence of the Filamentous Bacterium Fibrisoma limi BUZ 3T.</title>
        <authorList>
            <person name="Filippini M."/>
            <person name="Qi W."/>
            <person name="Jaenicke S."/>
            <person name="Goesmann A."/>
            <person name="Smits T.H."/>
            <person name="Bagheri H.C."/>
        </authorList>
    </citation>
    <scope>NUCLEOTIDE SEQUENCE [LARGE SCALE GENOMIC DNA]</scope>
    <source>
        <strain evidence="3">BUZ 3T</strain>
    </source>
</reference>
<keyword evidence="1" id="KW-0472">Membrane</keyword>
<dbReference type="Proteomes" id="UP000009309">
    <property type="component" value="Unassembled WGS sequence"/>
</dbReference>
<name>I2GGU7_9BACT</name>
<comment type="caution">
    <text evidence="2">The sequence shown here is derived from an EMBL/GenBank/DDBJ whole genome shotgun (WGS) entry which is preliminary data.</text>
</comment>
<accession>I2GGU7</accession>
<proteinExistence type="predicted"/>
<gene>
    <name evidence="2" type="ORF">BN8_02191</name>
</gene>
<keyword evidence="1" id="KW-0812">Transmembrane</keyword>
<sequence>MTNSYPTHFRRLLGFLALLTVVYAGVEIYFAATLWSVKNLVHFIPFAVIVVCYKFGLLYDPVDFDDQFFYPKNSRKEIPLSSIQAIKLTSLKNQFNYPYWKIIYLSDQLNSVRVLPPPLDDSFASFIETVKKANPSVDTDIYEFKLYFGFLPATFWKPNRS</sequence>
<keyword evidence="1" id="KW-1133">Transmembrane helix</keyword>
<dbReference type="AlphaFoldDB" id="I2GGU7"/>
<organism evidence="2 3">
    <name type="scientific">Fibrisoma limi BUZ 3</name>
    <dbReference type="NCBI Taxonomy" id="1185876"/>
    <lineage>
        <taxon>Bacteria</taxon>
        <taxon>Pseudomonadati</taxon>
        <taxon>Bacteroidota</taxon>
        <taxon>Cytophagia</taxon>
        <taxon>Cytophagales</taxon>
        <taxon>Spirosomataceae</taxon>
        <taxon>Fibrisoma</taxon>
    </lineage>
</organism>
<keyword evidence="3" id="KW-1185">Reference proteome</keyword>
<protein>
    <submittedName>
        <fullName evidence="2">Uncharacterized protein</fullName>
    </submittedName>
</protein>
<feature type="transmembrane region" description="Helical" evidence="1">
    <location>
        <begin position="40"/>
        <end position="59"/>
    </location>
</feature>